<comment type="subunit">
    <text evidence="2 4">Homodimer.</text>
</comment>
<feature type="chain" id="PRO_5044529086" description="Dirigent protein" evidence="4">
    <location>
        <begin position="22"/>
        <end position="187"/>
    </location>
</feature>
<dbReference type="InterPro" id="IPR044859">
    <property type="entry name" value="Allene_oxi_cyc_Dirigent"/>
</dbReference>
<comment type="function">
    <text evidence="4">Dirigent proteins impart stereoselectivity on the phenoxy radical-coupling reaction, yielding optically active lignans from two molecules of coniferyl alcohol in the biosynthesis of lignans, flavonolignans, and alkaloids and thus plays a central role in plant secondary metabolism.</text>
</comment>
<accession>A0ABD1QLC8</accession>
<dbReference type="Gene3D" id="2.40.480.10">
    <property type="entry name" value="Allene oxide cyclase-like"/>
    <property type="match status" value="1"/>
</dbReference>
<keyword evidence="4" id="KW-0732">Signal</keyword>
<comment type="caution">
    <text evidence="5">The sequence shown here is derived from an EMBL/GenBank/DDBJ whole genome shotgun (WGS) entry which is preliminary data.</text>
</comment>
<name>A0ABD1QLC8_9LAMI</name>
<dbReference type="Proteomes" id="UP001604277">
    <property type="component" value="Unassembled WGS sequence"/>
</dbReference>
<keyword evidence="3 4" id="KW-0964">Secreted</keyword>
<comment type="similarity">
    <text evidence="1 4">Belongs to the plant dirigent protein family.</text>
</comment>
<dbReference type="InterPro" id="IPR004265">
    <property type="entry name" value="Dirigent"/>
</dbReference>
<evidence type="ECO:0000256" key="2">
    <source>
        <dbReference type="ARBA" id="ARBA00011738"/>
    </source>
</evidence>
<evidence type="ECO:0000256" key="4">
    <source>
        <dbReference type="RuleBase" id="RU363099"/>
    </source>
</evidence>
<keyword evidence="4" id="KW-0052">Apoplast</keyword>
<dbReference type="GO" id="GO:0009699">
    <property type="term" value="P:phenylpropanoid biosynthetic process"/>
    <property type="evidence" value="ECO:0007669"/>
    <property type="project" value="UniProtKB-ARBA"/>
</dbReference>
<comment type="subcellular location">
    <subcellularLocation>
        <location evidence="4">Secreted</location>
        <location evidence="4">Extracellular space</location>
        <location evidence="4">Apoplast</location>
    </subcellularLocation>
</comment>
<evidence type="ECO:0000313" key="5">
    <source>
        <dbReference type="EMBL" id="KAL2477036.1"/>
    </source>
</evidence>
<dbReference type="AlphaFoldDB" id="A0ABD1QLC8"/>
<keyword evidence="6" id="KW-1185">Reference proteome</keyword>
<dbReference type="EMBL" id="JBFOLJ010000014">
    <property type="protein sequence ID" value="KAL2477036.1"/>
    <property type="molecule type" value="Genomic_DNA"/>
</dbReference>
<dbReference type="PANTHER" id="PTHR21495">
    <property type="entry name" value="NUCLEOPORIN-RELATED"/>
    <property type="match status" value="1"/>
</dbReference>
<evidence type="ECO:0000313" key="6">
    <source>
        <dbReference type="Proteomes" id="UP001604277"/>
    </source>
</evidence>
<sequence length="187" mass="20461">MARLVILIFLITTSIMPWTQAQSNDQVTWANRVESGKEVITTLQFYFHDILSGRNPSAIRIAQPSQTNNSPTLFGMLMMIDDPLTVGPDPSSKIIGRARGMYGSAGQTDFGLIMVLNYGFTDEIYDGSSFSLLSINPALQPVREMSIVGGTGLFRLARGYAIAQTYKFDATTGDAIVGYNVTIVTYI</sequence>
<gene>
    <name evidence="5" type="ORF">Fot_46050</name>
</gene>
<dbReference type="Pfam" id="PF03018">
    <property type="entry name" value="Dirigent"/>
    <property type="match status" value="1"/>
</dbReference>
<feature type="signal peptide" evidence="4">
    <location>
        <begin position="1"/>
        <end position="21"/>
    </location>
</feature>
<reference evidence="6" key="1">
    <citation type="submission" date="2024-07" db="EMBL/GenBank/DDBJ databases">
        <title>Two chromosome-level genome assemblies of Korean endemic species Abeliophyllum distichum and Forsythia ovata (Oleaceae).</title>
        <authorList>
            <person name="Jang H."/>
        </authorList>
    </citation>
    <scope>NUCLEOTIDE SEQUENCE [LARGE SCALE GENOMIC DNA]</scope>
</reference>
<organism evidence="5 6">
    <name type="scientific">Forsythia ovata</name>
    <dbReference type="NCBI Taxonomy" id="205694"/>
    <lineage>
        <taxon>Eukaryota</taxon>
        <taxon>Viridiplantae</taxon>
        <taxon>Streptophyta</taxon>
        <taxon>Embryophyta</taxon>
        <taxon>Tracheophyta</taxon>
        <taxon>Spermatophyta</taxon>
        <taxon>Magnoliopsida</taxon>
        <taxon>eudicotyledons</taxon>
        <taxon>Gunneridae</taxon>
        <taxon>Pentapetalae</taxon>
        <taxon>asterids</taxon>
        <taxon>lamiids</taxon>
        <taxon>Lamiales</taxon>
        <taxon>Oleaceae</taxon>
        <taxon>Forsythieae</taxon>
        <taxon>Forsythia</taxon>
    </lineage>
</organism>
<evidence type="ECO:0000256" key="3">
    <source>
        <dbReference type="ARBA" id="ARBA00022525"/>
    </source>
</evidence>
<dbReference type="GO" id="GO:0048046">
    <property type="term" value="C:apoplast"/>
    <property type="evidence" value="ECO:0007669"/>
    <property type="project" value="UniProtKB-SubCell"/>
</dbReference>
<evidence type="ECO:0000256" key="1">
    <source>
        <dbReference type="ARBA" id="ARBA00010746"/>
    </source>
</evidence>
<protein>
    <recommendedName>
        <fullName evidence="4">Dirigent protein</fullName>
    </recommendedName>
</protein>
<proteinExistence type="inferred from homology"/>